<dbReference type="InterPro" id="IPR000884">
    <property type="entry name" value="TSP1_rpt"/>
</dbReference>
<dbReference type="PANTHER" id="PTHR13723:SF157">
    <property type="entry name" value="ADAMTS-LIKE PROTEIN 1"/>
    <property type="match status" value="1"/>
</dbReference>
<evidence type="ECO:0000259" key="16">
    <source>
        <dbReference type="PROSITE" id="PS50835"/>
    </source>
</evidence>
<dbReference type="SMART" id="SM00408">
    <property type="entry name" value="IGc2"/>
    <property type="match status" value="2"/>
</dbReference>
<feature type="disulfide bond" evidence="12">
    <location>
        <begin position="168"/>
        <end position="174"/>
    </location>
</feature>
<dbReference type="Pfam" id="PF14484">
    <property type="entry name" value="FISNA"/>
    <property type="match status" value="1"/>
</dbReference>
<keyword evidence="7" id="KW-0677">Repeat</keyword>
<dbReference type="InterPro" id="IPR041075">
    <property type="entry name" value="NOD1/2_WH"/>
</dbReference>
<evidence type="ECO:0000256" key="9">
    <source>
        <dbReference type="ARBA" id="ARBA00022840"/>
    </source>
</evidence>
<dbReference type="SUPFAM" id="SSF48726">
    <property type="entry name" value="Immunoglobulin"/>
    <property type="match status" value="2"/>
</dbReference>
<dbReference type="GO" id="GO:0005737">
    <property type="term" value="C:cytoplasm"/>
    <property type="evidence" value="ECO:0007669"/>
    <property type="project" value="UniProtKB-SubCell"/>
</dbReference>
<dbReference type="InterPro" id="IPR045371">
    <property type="entry name" value="ADAMTS_CR_3"/>
</dbReference>
<dbReference type="InterPro" id="IPR036179">
    <property type="entry name" value="Ig-like_dom_sf"/>
</dbReference>
<dbReference type="CDD" id="cd01671">
    <property type="entry name" value="CARD"/>
    <property type="match status" value="1"/>
</dbReference>
<evidence type="ECO:0000256" key="10">
    <source>
        <dbReference type="ARBA" id="ARBA00022859"/>
    </source>
</evidence>
<dbReference type="GO" id="GO:0045087">
    <property type="term" value="P:innate immune response"/>
    <property type="evidence" value="ECO:0007669"/>
    <property type="project" value="UniProtKB-KW"/>
</dbReference>
<dbReference type="FunFam" id="2.20.100.10:FF:000025">
    <property type="entry name" value="ADAMTS like 1"/>
    <property type="match status" value="1"/>
</dbReference>
<keyword evidence="3" id="KW-0963">Cytoplasm</keyword>
<dbReference type="Gene3D" id="2.60.40.10">
    <property type="entry name" value="Immunoglobulins"/>
    <property type="match status" value="2"/>
</dbReference>
<dbReference type="SMART" id="SM01288">
    <property type="entry name" value="FISNA"/>
    <property type="match status" value="1"/>
</dbReference>
<dbReference type="InterPro" id="IPR003599">
    <property type="entry name" value="Ig_sub"/>
</dbReference>
<feature type="domain" description="CARD" evidence="15">
    <location>
        <begin position="1500"/>
        <end position="1568"/>
    </location>
</feature>
<dbReference type="InterPro" id="IPR029495">
    <property type="entry name" value="NACHT-assoc"/>
</dbReference>
<dbReference type="SUPFAM" id="SSF52540">
    <property type="entry name" value="P-loop containing nucleoside triphosphate hydrolases"/>
    <property type="match status" value="1"/>
</dbReference>
<dbReference type="PROSITE" id="PS50209">
    <property type="entry name" value="CARD"/>
    <property type="match status" value="1"/>
</dbReference>
<feature type="domain" description="Ig-like" evidence="16">
    <location>
        <begin position="975"/>
        <end position="1063"/>
    </location>
</feature>
<evidence type="ECO:0000256" key="8">
    <source>
        <dbReference type="ARBA" id="ARBA00022741"/>
    </source>
</evidence>
<dbReference type="Gene3D" id="2.60.120.830">
    <property type="match status" value="1"/>
</dbReference>
<dbReference type="InterPro" id="IPR027417">
    <property type="entry name" value="P-loop_NTPase"/>
</dbReference>
<dbReference type="SMART" id="SM00409">
    <property type="entry name" value="IG"/>
    <property type="match status" value="2"/>
</dbReference>
<feature type="region of interest" description="Disordered" evidence="13">
    <location>
        <begin position="1206"/>
        <end position="1239"/>
    </location>
</feature>
<dbReference type="InterPro" id="IPR013783">
    <property type="entry name" value="Ig-like_fold"/>
</dbReference>
<evidence type="ECO:0000259" key="17">
    <source>
        <dbReference type="PROSITE" id="PS50837"/>
    </source>
</evidence>
<dbReference type="GO" id="GO:0030198">
    <property type="term" value="P:extracellular matrix organization"/>
    <property type="evidence" value="ECO:0007669"/>
    <property type="project" value="InterPro"/>
</dbReference>
<dbReference type="Pfam" id="PF05986">
    <property type="entry name" value="ADAMTS_spacer1"/>
    <property type="match status" value="1"/>
</dbReference>
<evidence type="ECO:0008006" key="20">
    <source>
        <dbReference type="Google" id="ProtNLM"/>
    </source>
</evidence>
<dbReference type="InterPro" id="IPR010294">
    <property type="entry name" value="ADAMTS_spacer1"/>
</dbReference>
<comment type="caution">
    <text evidence="18">The sequence shown here is derived from an EMBL/GenBank/DDBJ whole genome shotgun (WGS) entry which is preliminary data.</text>
</comment>
<dbReference type="InterPro" id="IPR011029">
    <property type="entry name" value="DEATH-like_dom_sf"/>
</dbReference>
<feature type="domain" description="NACHT" evidence="17">
    <location>
        <begin position="1683"/>
        <end position="1817"/>
    </location>
</feature>
<dbReference type="GO" id="GO:0031012">
    <property type="term" value="C:extracellular matrix"/>
    <property type="evidence" value="ECO:0007669"/>
    <property type="project" value="TreeGrafter"/>
</dbReference>
<protein>
    <recommendedName>
        <fullName evidence="20">ADAMTS-like protein 1</fullName>
    </recommendedName>
</protein>
<feature type="region of interest" description="Disordered" evidence="13">
    <location>
        <begin position="689"/>
        <end position="726"/>
    </location>
</feature>
<evidence type="ECO:0000256" key="4">
    <source>
        <dbReference type="ARBA" id="ARBA00022525"/>
    </source>
</evidence>
<sequence>MWLAAALCGTELILGNCGNCIECHLWVQYAHSCCRNYEVWSSACLVKLFKDDRVAVWANDGDAVFIREFTLHRRDHLPEEPLHDSVQRPEDPESATLLVGILLIEAFVNANVNEAAGKRTDKAAVQLFESSRTARSEEDRDTLWDAWGSWSECSRTCGGGASYSLRRCLSSKTCEGQNIKYRTCSNVDCPPEAGDFRAQQCSAHADVRYQGQYHEWLPVYNDPDNPCTLKCKAKGSGLVVELAPKVLDGTRCYTESLDMCISGVCQIVGCDHELGSTTKEDNCGVCSGDGSSCRLVRGHYKSQHASGKAEDTVVAIPYKSRHVRLVLKGPDHLYVESKTLQGVKGELVFDTSGQYHLDNTTLDYQNLPDKEILRIVGPLGADFTVKVQFTNGADSVIQYIYYQPIIHRWRETDFFPCSVTCGGGYQLTSAECFDLRSGRVVVDQYCHYYPENVKPKPKLQECNMDPCLASDGYKQIMPYDLYHPLPRWESSPWTACSTSCGGGIQSRSVSCVEEDMQGTITPTDEWKCLYSPKTPILQPCNAFDCPTWLAQEWSPCTVTCGQGLRYRVVLCIDHRGLHAGGCNPTTKPHIKEECLVTVPCYKSIDTLPVEAKPVWHKQAIELEEEITVTEEPTFIPGRWEACSRTCGAGTQRRAVKCQVLLSFSQSVADLPDDECEGLKPASSQPCYRNPCSGVSGQGKESKKEGVEEVEEEEEEEEGQTPEREELHDWEYEGFTECSESCGGGVQEAVVICLNKQTREAADQRLCVSSRRPPQLLQDCKTQSCPPRWETGEWSSCSATCGVGLMTRTVACTHRPSRDSNRTEVLRDEDCQNPKPSPVQACNRFDCPPMWDTFDWGQCSQSCGGGVQRRRVLCKQRLADGSILELPDTFCPSKSPASQHSCAKQECPPHWVTTDWSQCSVTCGNGIQTLRAVCRKIGEDGQYWTIDSKNCSLIARPSRIRPCSLRLCENSIKPEPTILTQKKVYIQWRKGKKIQLVVGGYGYLLPWTTVVLRCPTRHFRKGNIRWWKEGKPLISLPHLSITTLGYVKIHQVRASDAGIYTCSAGQAREHFVLKIIGSKHKLSVPESRLLADGQQRVGQPDVATTGEKFQELPISVNKYDNIVEHLLELKGSVQDEKDITDKRQSSEKPRLTMEDERASVEISSPVVLIADTHWLDEIMHNLSEGLGGPRGEQLIAQLLSDLTMAQGESNDSTLHPPESAESSTQGPRLYKPKAHTTRPRNPVIIQRPRKVGVVPLSEMIIHVGVPALLQRPVASLEMRCEALANPEPSLTWTKNGKELLYNSRVGLLPTGSLRIQSPIKVDEGLYTCTARNRLGSTSLSTWLEITETIGGNCGQGNSMGGNGPICSEKSNSSQSAELCHGQGCRLRPSSLKNCSTEGCALHWRVGPWTQCTATCGRHGFQSRQVTCAHRRTGKATREHHCMWKPRSPSWQRCNVLSCGRAIGLTVDRCRELYVLCIPAGECRDSTRLLMVEMDGCNSCLKAIRVLRVSLVDELEGRIDSLLEILVSREVFTRDDREDVLCQLGPRSRVRKVLDILECKGEEAAKIFLSISSHHQQEAQTHSKEVNTQPQSIEYNKVKQKHKDVMRRRSESMLFYNTRHGEKILFSEHYVNLLLVDGHQGLEIKRHEVLTFGQKRLSLQQKTAIHKKIPLAELFSSANGNRLIKKVLVTGVAGIGKTLLVQKMLFDFGGHKGHHAFDFIIHMTFRDLNLIDKPTNFRELVLRKNRHLAKELDSILANDNKLLVILDGFDEFRHYRSCDVDTFVTEPDEDAEVVEVIGSLMQGELLPNASVMLTSRPAAVNHVPVGCIDRFVLIAGFSLAEVQDFFSRYFQDCALADRLFAVLSANELMLTLCYIPAFCYIVCCILKESKDLGGESPKTMTDIYVQYLVALIRSHTQSRAKTFLQEQGAGGIQQLSDVVLKLGRLAFQKLMEHQTLFYSSDRDVAALEGCGLVSTFLDKTVAQEPGCTEDVYSFAHLTVQEFFAAVYCAVTDHPLPLQDTASPGERSDNGHLDLFHRFLSGILSERNANLLSRQLGLRYHEEKVDAYRQRLIRELTVLCDSGAHILNHLHCLFEQQDPSLALAVQPKMLRVNVCDETLSQMDYNAMKYFLNLTKGEISELDLTGTGVSCEALRDIQPLLLRCKSLWLGENNLDIDTVQVIADVLQVSDNMTHLGIGWSNLGDDEILSLSSAIRVKRKLEELWMEGNRVSCRGLLSLSDLTPIPLKKVVAIWNDLTDTEPESWCSQESITVNFTDDDMWEAWGKWVFKRCEVSSNEKLLTVLHKVCNISVHCLEAQWAKTFYKQLSQLIKHRIEFCTEDDMCKKLKKFENILNL</sequence>
<evidence type="ECO:0000256" key="11">
    <source>
        <dbReference type="ARBA" id="ARBA00023157"/>
    </source>
</evidence>
<evidence type="ECO:0000256" key="1">
    <source>
        <dbReference type="ARBA" id="ARBA00004496"/>
    </source>
</evidence>
<dbReference type="EMBL" id="VEVO01000016">
    <property type="protein sequence ID" value="KAF0029370.1"/>
    <property type="molecule type" value="Genomic_DNA"/>
</dbReference>
<dbReference type="Gene3D" id="1.10.533.10">
    <property type="entry name" value="Death Domain, Fas"/>
    <property type="match status" value="1"/>
</dbReference>
<evidence type="ECO:0000256" key="2">
    <source>
        <dbReference type="ARBA" id="ARBA00004613"/>
    </source>
</evidence>
<dbReference type="Gene3D" id="2.20.100.10">
    <property type="entry name" value="Thrombospondin type-1 (TSP1) repeat"/>
    <property type="match status" value="10"/>
</dbReference>
<gene>
    <name evidence="18" type="ORF">F2P81_018475</name>
</gene>
<keyword evidence="8" id="KW-0547">Nucleotide-binding</keyword>
<dbReference type="SUPFAM" id="SSF52047">
    <property type="entry name" value="RNI-like"/>
    <property type="match status" value="1"/>
</dbReference>
<dbReference type="Pfam" id="PF13927">
    <property type="entry name" value="Ig_3"/>
    <property type="match status" value="1"/>
</dbReference>
<dbReference type="InterPro" id="IPR032675">
    <property type="entry name" value="LRR_dom_sf"/>
</dbReference>
<dbReference type="PANTHER" id="PTHR13723">
    <property type="entry name" value="ADAMTS A DISINTEGRIN AND METALLOPROTEASE WITH THROMBOSPONDIN MOTIFS PROTEASE"/>
    <property type="match status" value="1"/>
</dbReference>
<dbReference type="GO" id="GO:0005524">
    <property type="term" value="F:ATP binding"/>
    <property type="evidence" value="ECO:0007669"/>
    <property type="project" value="UniProtKB-KW"/>
</dbReference>
<dbReference type="CDD" id="cd00096">
    <property type="entry name" value="Ig"/>
    <property type="match status" value="1"/>
</dbReference>
<dbReference type="Pfam" id="PF17776">
    <property type="entry name" value="NLRC4_HD2"/>
    <property type="match status" value="1"/>
</dbReference>
<dbReference type="InterPro" id="IPR001315">
    <property type="entry name" value="CARD"/>
</dbReference>
<dbReference type="Pfam" id="PF00090">
    <property type="entry name" value="TSP_1"/>
    <property type="match status" value="1"/>
</dbReference>
<feature type="disulfide bond" evidence="12">
    <location>
        <begin position="153"/>
        <end position="184"/>
    </location>
</feature>
<evidence type="ECO:0000256" key="6">
    <source>
        <dbReference type="ARBA" id="ARBA00022729"/>
    </source>
</evidence>
<evidence type="ECO:0000256" key="3">
    <source>
        <dbReference type="ARBA" id="ARBA00022490"/>
    </source>
</evidence>
<dbReference type="PROSITE" id="PS50092">
    <property type="entry name" value="TSP1"/>
    <property type="match status" value="10"/>
</dbReference>
<dbReference type="InterPro" id="IPR007110">
    <property type="entry name" value="Ig-like_dom"/>
</dbReference>
<evidence type="ECO:0000256" key="14">
    <source>
        <dbReference type="SAM" id="SignalP"/>
    </source>
</evidence>
<dbReference type="FunFam" id="2.20.100.10:FF:000009">
    <property type="entry name" value="ADAMTS-like protein 3 isoform A"/>
    <property type="match status" value="1"/>
</dbReference>
<reference evidence="18 19" key="1">
    <citation type="submission" date="2019-06" db="EMBL/GenBank/DDBJ databases">
        <title>Draft genomes of female and male turbot (Scophthalmus maximus).</title>
        <authorList>
            <person name="Xu H."/>
            <person name="Xu X.-W."/>
            <person name="Shao C."/>
            <person name="Chen S."/>
        </authorList>
    </citation>
    <scope>NUCLEOTIDE SEQUENCE [LARGE SCALE GENOMIC DNA]</scope>
    <source>
        <strain evidence="18">Ysfricsl-2016a</strain>
        <tissue evidence="18">Blood</tissue>
    </source>
</reference>
<dbReference type="SMART" id="SM00209">
    <property type="entry name" value="TSP1"/>
    <property type="match status" value="10"/>
</dbReference>
<dbReference type="PROSITE" id="PS50837">
    <property type="entry name" value="NACHT"/>
    <property type="match status" value="1"/>
</dbReference>
<keyword evidence="4" id="KW-0964">Secreted</keyword>
<keyword evidence="6 14" id="KW-0732">Signal</keyword>
<dbReference type="Pfam" id="PF17779">
    <property type="entry name" value="WHD_NOD2"/>
    <property type="match status" value="1"/>
</dbReference>
<dbReference type="GO" id="GO:0005576">
    <property type="term" value="C:extracellular region"/>
    <property type="evidence" value="ECO:0007669"/>
    <property type="project" value="UniProtKB-SubCell"/>
</dbReference>
<organism evidence="18 19">
    <name type="scientific">Scophthalmus maximus</name>
    <name type="common">Turbot</name>
    <name type="synonym">Psetta maxima</name>
    <dbReference type="NCBI Taxonomy" id="52904"/>
    <lineage>
        <taxon>Eukaryota</taxon>
        <taxon>Metazoa</taxon>
        <taxon>Chordata</taxon>
        <taxon>Craniata</taxon>
        <taxon>Vertebrata</taxon>
        <taxon>Euteleostomi</taxon>
        <taxon>Actinopterygii</taxon>
        <taxon>Neopterygii</taxon>
        <taxon>Teleostei</taxon>
        <taxon>Neoteleostei</taxon>
        <taxon>Acanthomorphata</taxon>
        <taxon>Carangaria</taxon>
        <taxon>Pleuronectiformes</taxon>
        <taxon>Pleuronectoidei</taxon>
        <taxon>Scophthalmidae</taxon>
        <taxon>Scophthalmus</taxon>
    </lineage>
</organism>
<dbReference type="InterPro" id="IPR003598">
    <property type="entry name" value="Ig_sub2"/>
</dbReference>
<dbReference type="PROSITE" id="PS50835">
    <property type="entry name" value="IG_LIKE"/>
    <property type="match status" value="2"/>
</dbReference>
<evidence type="ECO:0000313" key="18">
    <source>
        <dbReference type="EMBL" id="KAF0029370.1"/>
    </source>
</evidence>
<feature type="region of interest" description="Disordered" evidence="13">
    <location>
        <begin position="1136"/>
        <end position="1156"/>
    </location>
</feature>
<dbReference type="InterPro" id="IPR007111">
    <property type="entry name" value="NACHT_NTPase"/>
</dbReference>
<evidence type="ECO:0000256" key="5">
    <source>
        <dbReference type="ARBA" id="ARBA00022588"/>
    </source>
</evidence>
<feature type="chain" id="PRO_5025417945" description="ADAMTS-like protein 1" evidence="14">
    <location>
        <begin position="16"/>
        <end position="2351"/>
    </location>
</feature>
<feature type="domain" description="Ig-like" evidence="16">
    <location>
        <begin position="1241"/>
        <end position="1345"/>
    </location>
</feature>
<dbReference type="Pfam" id="PF05729">
    <property type="entry name" value="NACHT"/>
    <property type="match status" value="1"/>
</dbReference>
<dbReference type="Pfam" id="PF19236">
    <property type="entry name" value="ADAMTS_CR_3"/>
    <property type="match status" value="1"/>
</dbReference>
<evidence type="ECO:0000259" key="15">
    <source>
        <dbReference type="PROSITE" id="PS50209"/>
    </source>
</evidence>
<dbReference type="InterPro" id="IPR013273">
    <property type="entry name" value="ADAMTS/ADAMTS-like"/>
</dbReference>
<feature type="signal peptide" evidence="14">
    <location>
        <begin position="1"/>
        <end position="15"/>
    </location>
</feature>
<dbReference type="Proteomes" id="UP000438429">
    <property type="component" value="Unassembled WGS sequence"/>
</dbReference>
<keyword evidence="5" id="KW-0399">Innate immunity</keyword>
<feature type="compositionally biased region" description="Acidic residues" evidence="13">
    <location>
        <begin position="707"/>
        <end position="719"/>
    </location>
</feature>
<dbReference type="Gene3D" id="3.40.50.300">
    <property type="entry name" value="P-loop containing nucleotide triphosphate hydrolases"/>
    <property type="match status" value="1"/>
</dbReference>
<evidence type="ECO:0000256" key="12">
    <source>
        <dbReference type="PIRSR" id="PIRSR613273-3"/>
    </source>
</evidence>
<dbReference type="InterPro" id="IPR036383">
    <property type="entry name" value="TSP1_rpt_sf"/>
</dbReference>
<comment type="subcellular location">
    <subcellularLocation>
        <location evidence="1">Cytoplasm</location>
    </subcellularLocation>
    <subcellularLocation>
        <location evidence="2">Secreted</location>
    </subcellularLocation>
</comment>
<dbReference type="InterPro" id="IPR041267">
    <property type="entry name" value="NLRP_HD2"/>
</dbReference>
<evidence type="ECO:0000256" key="7">
    <source>
        <dbReference type="ARBA" id="ARBA00022737"/>
    </source>
</evidence>
<dbReference type="GO" id="GO:0042981">
    <property type="term" value="P:regulation of apoptotic process"/>
    <property type="evidence" value="ECO:0007669"/>
    <property type="project" value="InterPro"/>
</dbReference>
<dbReference type="InterPro" id="IPR050439">
    <property type="entry name" value="ADAMTS_ADAMTS-like"/>
</dbReference>
<name>A0A6A4SC98_SCOMX</name>
<dbReference type="SUPFAM" id="SSF82895">
    <property type="entry name" value="TSP-1 type 1 repeat"/>
    <property type="match status" value="10"/>
</dbReference>
<dbReference type="Pfam" id="PF00619">
    <property type="entry name" value="CARD"/>
    <property type="match status" value="1"/>
</dbReference>
<feature type="disulfide bond" evidence="12">
    <location>
        <begin position="157"/>
        <end position="189"/>
    </location>
</feature>
<keyword evidence="10" id="KW-0391">Immunity</keyword>
<evidence type="ECO:0000313" key="19">
    <source>
        <dbReference type="Proteomes" id="UP000438429"/>
    </source>
</evidence>
<dbReference type="FunFam" id="2.20.100.10:FF:000005">
    <property type="entry name" value="ADAM metallopeptidase with thrombospondin type 1 motif 9"/>
    <property type="match status" value="1"/>
</dbReference>
<dbReference type="Gene3D" id="3.80.10.10">
    <property type="entry name" value="Ribonuclease Inhibitor"/>
    <property type="match status" value="1"/>
</dbReference>
<evidence type="ECO:0000256" key="13">
    <source>
        <dbReference type="SAM" id="MobiDB-lite"/>
    </source>
</evidence>
<dbReference type="Pfam" id="PF19030">
    <property type="entry name" value="TSP1_ADAMTS"/>
    <property type="match status" value="9"/>
</dbReference>
<dbReference type="PRINTS" id="PR01857">
    <property type="entry name" value="ADAMTSFAMILY"/>
</dbReference>
<keyword evidence="9" id="KW-0067">ATP-binding</keyword>
<keyword evidence="11 12" id="KW-1015">Disulfide bond</keyword>
<dbReference type="SUPFAM" id="SSF47986">
    <property type="entry name" value="DEATH domain"/>
    <property type="match status" value="1"/>
</dbReference>
<proteinExistence type="predicted"/>
<accession>A0A6A4SC98</accession>